<dbReference type="Proteomes" id="UP001489004">
    <property type="component" value="Unassembled WGS sequence"/>
</dbReference>
<accession>A0AAW1QES3</accession>
<feature type="compositionally biased region" description="Low complexity" evidence="1">
    <location>
        <begin position="83"/>
        <end position="98"/>
    </location>
</feature>
<dbReference type="EMBL" id="JALJOR010000003">
    <property type="protein sequence ID" value="KAK9819899.1"/>
    <property type="molecule type" value="Genomic_DNA"/>
</dbReference>
<gene>
    <name evidence="2" type="ORF">WJX72_003777</name>
</gene>
<reference evidence="2 3" key="1">
    <citation type="journal article" date="2024" name="Nat. Commun.">
        <title>Phylogenomics reveals the evolutionary origins of lichenization in chlorophyte algae.</title>
        <authorList>
            <person name="Puginier C."/>
            <person name="Libourel C."/>
            <person name="Otte J."/>
            <person name="Skaloud P."/>
            <person name="Haon M."/>
            <person name="Grisel S."/>
            <person name="Petersen M."/>
            <person name="Berrin J.G."/>
            <person name="Delaux P.M."/>
            <person name="Dal Grande F."/>
            <person name="Keller J."/>
        </authorList>
    </citation>
    <scope>NUCLEOTIDE SEQUENCE [LARGE SCALE GENOMIC DNA]</scope>
    <source>
        <strain evidence="2 3">SAG 2043</strain>
    </source>
</reference>
<evidence type="ECO:0000313" key="3">
    <source>
        <dbReference type="Proteomes" id="UP001489004"/>
    </source>
</evidence>
<protein>
    <recommendedName>
        <fullName evidence="4">Myb-like domain-containing protein</fullName>
    </recommendedName>
</protein>
<comment type="caution">
    <text evidence="2">The sequence shown here is derived from an EMBL/GenBank/DDBJ whole genome shotgun (WGS) entry which is preliminary data.</text>
</comment>
<dbReference type="AlphaFoldDB" id="A0AAW1QES3"/>
<feature type="region of interest" description="Disordered" evidence="1">
    <location>
        <begin position="83"/>
        <end position="114"/>
    </location>
</feature>
<feature type="compositionally biased region" description="Low complexity" evidence="1">
    <location>
        <begin position="165"/>
        <end position="180"/>
    </location>
</feature>
<proteinExistence type="predicted"/>
<evidence type="ECO:0000256" key="1">
    <source>
        <dbReference type="SAM" id="MobiDB-lite"/>
    </source>
</evidence>
<evidence type="ECO:0000313" key="2">
    <source>
        <dbReference type="EMBL" id="KAK9819899.1"/>
    </source>
</evidence>
<sequence>MGRLREKRSAVPLDKDAIQSTLLVGLAREQDSGQLYYGEWVYPAAQRARTSVPNFAVAVAHLQQGAIKPPPPALDAKLCKPAAAPQPAAKPMDPAQAARQATRPSSSGSGTAASTVVFSDDETKLVHEARRLGKSWAEIGKMLGHSASTLRRHFNIPLKVKASVKMSGSKKSSQAQSQPSPEATTGLAAHQRSSLEGFKFYGRVDVVDADDPKHTYRFDLDEPQHCACFNVGIGLDGSPLISWSDLHTLYQMPDGTKWAEHGHFHDSEDLDELCRKAGKDRHSIVPKGAHKQELFKKQGRFHSRLQNIEYECWVYPGRLPPAKDLQGVNEADVYFWRTMFDHQTMQVVPTSE</sequence>
<feature type="region of interest" description="Disordered" evidence="1">
    <location>
        <begin position="165"/>
        <end position="189"/>
    </location>
</feature>
<feature type="compositionally biased region" description="Low complexity" evidence="1">
    <location>
        <begin position="105"/>
        <end position="114"/>
    </location>
</feature>
<evidence type="ECO:0008006" key="4">
    <source>
        <dbReference type="Google" id="ProtNLM"/>
    </source>
</evidence>
<name>A0AAW1QES3_9CHLO</name>
<keyword evidence="3" id="KW-1185">Reference proteome</keyword>
<organism evidence="2 3">
    <name type="scientific">[Myrmecia] bisecta</name>
    <dbReference type="NCBI Taxonomy" id="41462"/>
    <lineage>
        <taxon>Eukaryota</taxon>
        <taxon>Viridiplantae</taxon>
        <taxon>Chlorophyta</taxon>
        <taxon>core chlorophytes</taxon>
        <taxon>Trebouxiophyceae</taxon>
        <taxon>Trebouxiales</taxon>
        <taxon>Trebouxiaceae</taxon>
        <taxon>Myrmecia</taxon>
    </lineage>
</organism>